<dbReference type="PANTHER" id="PTHR13246">
    <property type="entry name" value="ENDO BETA N-ACETYLGLUCOSAMINIDASE"/>
    <property type="match status" value="1"/>
</dbReference>
<evidence type="ECO:0000256" key="1">
    <source>
        <dbReference type="ARBA" id="ARBA00004514"/>
    </source>
</evidence>
<evidence type="ECO:0000256" key="8">
    <source>
        <dbReference type="ARBA" id="ARBA00060018"/>
    </source>
</evidence>
<sequence length="494" mass="55485">MQNAAMGKGRQGVDGRLQPALPESYPLKTLDELEELSYLDSFHFPFNKSSVPLKRTATRTSQRPRLLVCHDMQGGYQDDRWVQGSPNSDTYSIWHWHLIDIFVYFSHSLVTLPPPCWVNTAHRHGAQVLGTFITEWDAGEALCRRLLASKESVFLYASRLAKLAEVLGFDGWLINIENKVEKDHINNLLEFVRLLTKLMHDTVPGSTVIWYDSVTKYGTLSWQNCLNELNKCFFDLCDGIFTNYTWKEGHPKKSAAIAGDTRRYDVYMGIDVFGRNTFGGGGFKSNVGLIAARDAGVSAALFAPGWVYETKQSPSFVSAQNRWWGLLAECWPIAQQYPLDLPFFSNFNQGFWKQYFVNGSEISKTPWSNISCQNLQPLLRIESGPLRGALKGEISGECPAYSGGACIKFSGSIDAESQCLIALYQANVEIDTAFDVSYTVRSNNCSSLSLLIRVSKGDSVNHFILDTKEDEESGKSWEIGRNLCFVPLEQTEAF</sequence>
<dbReference type="GO" id="GO:0033925">
    <property type="term" value="F:mannosyl-glycoprotein endo-beta-N-acetylglucosaminidase activity"/>
    <property type="evidence" value="ECO:0007669"/>
    <property type="project" value="UniProtKB-EC"/>
</dbReference>
<dbReference type="Gene3D" id="3.20.20.80">
    <property type="entry name" value="Glycosidases"/>
    <property type="match status" value="1"/>
</dbReference>
<dbReference type="InterPro" id="IPR032979">
    <property type="entry name" value="ENGase"/>
</dbReference>
<dbReference type="EC" id="3.2.1.96" evidence="3"/>
<evidence type="ECO:0000256" key="6">
    <source>
        <dbReference type="ARBA" id="ARBA00023295"/>
    </source>
</evidence>
<evidence type="ECO:0000256" key="3">
    <source>
        <dbReference type="ARBA" id="ARBA00012566"/>
    </source>
</evidence>
<dbReference type="Proteomes" id="UP000886520">
    <property type="component" value="Chromosome 11"/>
</dbReference>
<comment type="catalytic activity">
    <reaction evidence="7">
        <text>an N(4)-(oligosaccharide-(1-&gt;3)-[oligosaccharide-(1-&gt;6)]-beta-D-Man-(1-&gt;4)-beta-D-GlcNAc-(1-&gt;4)-alpha-D-GlcNAc)-L-asparaginyl-[protein] + H2O = an oligosaccharide-(1-&gt;3)-[oligosaccharide-(1-&gt;6)]-beta-D-Man-(1-&gt;4)-D-GlcNAc + N(4)-(N-acetyl-beta-D-glucosaminyl)-L-asparaginyl-[protein]</text>
        <dbReference type="Rhea" id="RHEA:73067"/>
        <dbReference type="Rhea" id="RHEA-COMP:12603"/>
        <dbReference type="Rhea" id="RHEA-COMP:18176"/>
        <dbReference type="ChEBI" id="CHEBI:15377"/>
        <dbReference type="ChEBI" id="CHEBI:132248"/>
        <dbReference type="ChEBI" id="CHEBI:192714"/>
        <dbReference type="ChEBI" id="CHEBI:192715"/>
        <dbReference type="EC" id="3.2.1.96"/>
    </reaction>
</comment>
<dbReference type="FunFam" id="3.20.20.80:FF:000043">
    <property type="entry name" value="cytosolic endo-beta-N-acetylglucosaminidase"/>
    <property type="match status" value="1"/>
</dbReference>
<evidence type="ECO:0000256" key="2">
    <source>
        <dbReference type="ARBA" id="ARBA00007849"/>
    </source>
</evidence>
<comment type="function">
    <text evidence="8">Endoglycosidase that releases N-glycans from glycoproteins by cleaving the beta-1,4-glycosidic bond in the N,N'-diacetylchitobiose core. Involved in the production of high-mannose type N-glycans during plant development and fruit maturation.</text>
</comment>
<evidence type="ECO:0000313" key="10">
    <source>
        <dbReference type="EMBL" id="KAI5073741.1"/>
    </source>
</evidence>
<keyword evidence="4" id="KW-0963">Cytoplasm</keyword>
<dbReference type="InterPro" id="IPR005201">
    <property type="entry name" value="TIM_ENGase"/>
</dbReference>
<dbReference type="OrthoDB" id="284473at2759"/>
<comment type="caution">
    <text evidence="10">The sequence shown here is derived from an EMBL/GenBank/DDBJ whole genome shotgun (WGS) entry which is preliminary data.</text>
</comment>
<dbReference type="GO" id="GO:0006491">
    <property type="term" value="P:N-glycan processing"/>
    <property type="evidence" value="ECO:0007669"/>
    <property type="project" value="UniProtKB-ARBA"/>
</dbReference>
<accession>A0A9D4UTV0</accession>
<comment type="subcellular location">
    <subcellularLocation>
        <location evidence="1">Cytoplasm</location>
        <location evidence="1">Cytosol</location>
    </subcellularLocation>
</comment>
<keyword evidence="6" id="KW-0326">Glycosidase</keyword>
<gene>
    <name evidence="10" type="ORF">GOP47_0011754</name>
</gene>
<evidence type="ECO:0000256" key="4">
    <source>
        <dbReference type="ARBA" id="ARBA00022490"/>
    </source>
</evidence>
<dbReference type="AlphaFoldDB" id="A0A9D4UTV0"/>
<dbReference type="Pfam" id="PF03644">
    <property type="entry name" value="Glyco_hydro_85"/>
    <property type="match status" value="1"/>
</dbReference>
<organism evidence="10 11">
    <name type="scientific">Adiantum capillus-veneris</name>
    <name type="common">Maidenhair fern</name>
    <dbReference type="NCBI Taxonomy" id="13818"/>
    <lineage>
        <taxon>Eukaryota</taxon>
        <taxon>Viridiplantae</taxon>
        <taxon>Streptophyta</taxon>
        <taxon>Embryophyta</taxon>
        <taxon>Tracheophyta</taxon>
        <taxon>Polypodiopsida</taxon>
        <taxon>Polypodiidae</taxon>
        <taxon>Polypodiales</taxon>
        <taxon>Pteridineae</taxon>
        <taxon>Pteridaceae</taxon>
        <taxon>Vittarioideae</taxon>
        <taxon>Adiantum</taxon>
    </lineage>
</organism>
<dbReference type="EMBL" id="JABFUD020000011">
    <property type="protein sequence ID" value="KAI5073741.1"/>
    <property type="molecule type" value="Genomic_DNA"/>
</dbReference>
<dbReference type="Gene3D" id="2.60.120.260">
    <property type="entry name" value="Galactose-binding domain-like"/>
    <property type="match status" value="1"/>
</dbReference>
<comment type="similarity">
    <text evidence="2">Belongs to the glycosyl hydrolase 85 family.</text>
</comment>
<keyword evidence="11" id="KW-1185">Reference proteome</keyword>
<feature type="domain" description="Cytosolic endo-beta-N-acetylglucosaminidase TIM barrel" evidence="9">
    <location>
        <begin position="76"/>
        <end position="353"/>
    </location>
</feature>
<evidence type="ECO:0000259" key="9">
    <source>
        <dbReference type="Pfam" id="PF03644"/>
    </source>
</evidence>
<proteinExistence type="inferred from homology"/>
<reference evidence="10" key="1">
    <citation type="submission" date="2021-01" db="EMBL/GenBank/DDBJ databases">
        <title>Adiantum capillus-veneris genome.</title>
        <authorList>
            <person name="Fang Y."/>
            <person name="Liao Q."/>
        </authorList>
    </citation>
    <scope>NUCLEOTIDE SEQUENCE</scope>
    <source>
        <strain evidence="10">H3</strain>
        <tissue evidence="10">Leaf</tissue>
    </source>
</reference>
<evidence type="ECO:0000256" key="7">
    <source>
        <dbReference type="ARBA" id="ARBA00034414"/>
    </source>
</evidence>
<evidence type="ECO:0000256" key="5">
    <source>
        <dbReference type="ARBA" id="ARBA00022801"/>
    </source>
</evidence>
<protein>
    <recommendedName>
        <fullName evidence="3">mannosyl-glycoprotein endo-beta-N-acetylglucosaminidase</fullName>
        <ecNumber evidence="3">3.2.1.96</ecNumber>
    </recommendedName>
</protein>
<name>A0A9D4UTV0_ADICA</name>
<keyword evidence="5" id="KW-0378">Hydrolase</keyword>
<dbReference type="GO" id="GO:0005829">
    <property type="term" value="C:cytosol"/>
    <property type="evidence" value="ECO:0007669"/>
    <property type="project" value="UniProtKB-SubCell"/>
</dbReference>
<evidence type="ECO:0000313" key="11">
    <source>
        <dbReference type="Proteomes" id="UP000886520"/>
    </source>
</evidence>
<dbReference type="PANTHER" id="PTHR13246:SF1">
    <property type="entry name" value="CYTOSOLIC ENDO-BETA-N-ACETYLGLUCOSAMINIDASE"/>
    <property type="match status" value="1"/>
</dbReference>
<dbReference type="CDD" id="cd06547">
    <property type="entry name" value="GH85_ENGase"/>
    <property type="match status" value="1"/>
</dbReference>